<dbReference type="RefSeq" id="WP_141785389.1">
    <property type="nucleotide sequence ID" value="NZ_BAAAIK010000010.1"/>
</dbReference>
<evidence type="ECO:0000256" key="2">
    <source>
        <dbReference type="ARBA" id="ARBA00023043"/>
    </source>
</evidence>
<name>A0A542YTK4_9MICO</name>
<evidence type="ECO:0000256" key="1">
    <source>
        <dbReference type="ARBA" id="ARBA00022737"/>
    </source>
</evidence>
<dbReference type="OrthoDB" id="9812708at2"/>
<dbReference type="InterPro" id="IPR002110">
    <property type="entry name" value="Ankyrin_rpt"/>
</dbReference>
<dbReference type="Proteomes" id="UP000319516">
    <property type="component" value="Unassembled WGS sequence"/>
</dbReference>
<gene>
    <name evidence="4" type="ORF">FB467_2524</name>
</gene>
<evidence type="ECO:0000313" key="4">
    <source>
        <dbReference type="EMBL" id="TQL51381.1"/>
    </source>
</evidence>
<evidence type="ECO:0000313" key="5">
    <source>
        <dbReference type="Proteomes" id="UP000319516"/>
    </source>
</evidence>
<proteinExistence type="predicted"/>
<dbReference type="EMBL" id="VFOP01000001">
    <property type="protein sequence ID" value="TQL51381.1"/>
    <property type="molecule type" value="Genomic_DNA"/>
</dbReference>
<evidence type="ECO:0000256" key="3">
    <source>
        <dbReference type="PROSITE-ProRule" id="PRU00023"/>
    </source>
</evidence>
<reference evidence="4 5" key="1">
    <citation type="submission" date="2019-06" db="EMBL/GenBank/DDBJ databases">
        <title>Sequencing the genomes of 1000 actinobacteria strains.</title>
        <authorList>
            <person name="Klenk H.-P."/>
        </authorList>
    </citation>
    <scope>NUCLEOTIDE SEQUENCE [LARGE SCALE GENOMIC DNA]</scope>
    <source>
        <strain evidence="4 5">DSM 12335</strain>
    </source>
</reference>
<dbReference type="Gene3D" id="1.25.40.20">
    <property type="entry name" value="Ankyrin repeat-containing domain"/>
    <property type="match status" value="1"/>
</dbReference>
<dbReference type="SMART" id="SM00248">
    <property type="entry name" value="ANK"/>
    <property type="match status" value="3"/>
</dbReference>
<keyword evidence="2 3" id="KW-0040">ANK repeat</keyword>
<accession>A0A542YTK4</accession>
<keyword evidence="5" id="KW-1185">Reference proteome</keyword>
<dbReference type="AlphaFoldDB" id="A0A542YTK4"/>
<dbReference type="PROSITE" id="PS50297">
    <property type="entry name" value="ANK_REP_REGION"/>
    <property type="match status" value="1"/>
</dbReference>
<keyword evidence="1" id="KW-0677">Repeat</keyword>
<dbReference type="PROSITE" id="PS50088">
    <property type="entry name" value="ANK_REPEAT"/>
    <property type="match status" value="1"/>
</dbReference>
<dbReference type="InterPro" id="IPR036770">
    <property type="entry name" value="Ankyrin_rpt-contain_sf"/>
</dbReference>
<dbReference type="Pfam" id="PF12796">
    <property type="entry name" value="Ank_2"/>
    <property type="match status" value="1"/>
</dbReference>
<protein>
    <submittedName>
        <fullName evidence="4">Ankyrin repeat protein</fullName>
    </submittedName>
</protein>
<sequence>MPKRTTLPKDFAEQLPAASLDDLVAVFDRCELDARVRPGGMTAIGLIDCPDGLIEWLVGQGLDVDAGDSYDTSPLWLRASRGRPEQIPLLLSLGADIEHQRASSGTPLHGAAGYQRVDSVRVLLAHGADVNAVNASGHTPLAFGLRRTRNITIPAMAQIATLLIDAGATVSDDLSVQVERIGKDFEFHRANLSTEFLTKTEEGLTALYELFGATPAARRQLHDGSSPITVPAGSWQDQHQALWDFLVPSGGAAATVQGEVIRVTGRLAHEILDNGGANWDKDFRTMLKAVPKYFAQGESLPSEAIREARSSARRLRSGQGDQDTVYTLSRLAVSWVSANPTPIRLSPPSYYR</sequence>
<dbReference type="SUPFAM" id="SSF48403">
    <property type="entry name" value="Ankyrin repeat"/>
    <property type="match status" value="1"/>
</dbReference>
<dbReference type="PANTHER" id="PTHR24178">
    <property type="entry name" value="MOLTING PROTEIN MLT-4"/>
    <property type="match status" value="1"/>
</dbReference>
<organism evidence="4 5">
    <name type="scientific">Ornithinicoccus hortensis</name>
    <dbReference type="NCBI Taxonomy" id="82346"/>
    <lineage>
        <taxon>Bacteria</taxon>
        <taxon>Bacillati</taxon>
        <taxon>Actinomycetota</taxon>
        <taxon>Actinomycetes</taxon>
        <taxon>Micrococcales</taxon>
        <taxon>Intrasporangiaceae</taxon>
        <taxon>Ornithinicoccus</taxon>
    </lineage>
</organism>
<comment type="caution">
    <text evidence="4">The sequence shown here is derived from an EMBL/GenBank/DDBJ whole genome shotgun (WGS) entry which is preliminary data.</text>
</comment>
<feature type="repeat" description="ANK" evidence="3">
    <location>
        <begin position="103"/>
        <end position="135"/>
    </location>
</feature>